<evidence type="ECO:0000313" key="2">
    <source>
        <dbReference type="EMBL" id="MPC07889.1"/>
    </source>
</evidence>
<protein>
    <submittedName>
        <fullName evidence="2">Uncharacterized protein</fullName>
    </submittedName>
</protein>
<feature type="region of interest" description="Disordered" evidence="1">
    <location>
        <begin position="34"/>
        <end position="64"/>
    </location>
</feature>
<dbReference type="Proteomes" id="UP000324222">
    <property type="component" value="Unassembled WGS sequence"/>
</dbReference>
<proteinExistence type="predicted"/>
<name>A0A5B7CED7_PORTR</name>
<evidence type="ECO:0000313" key="3">
    <source>
        <dbReference type="Proteomes" id="UP000324222"/>
    </source>
</evidence>
<comment type="caution">
    <text evidence="2">The sequence shown here is derived from an EMBL/GenBank/DDBJ whole genome shotgun (WGS) entry which is preliminary data.</text>
</comment>
<keyword evidence="3" id="KW-1185">Reference proteome</keyword>
<reference evidence="2 3" key="1">
    <citation type="submission" date="2019-05" db="EMBL/GenBank/DDBJ databases">
        <title>Another draft genome of Portunus trituberculatus and its Hox gene families provides insights of decapod evolution.</title>
        <authorList>
            <person name="Jeong J.-H."/>
            <person name="Song I."/>
            <person name="Kim S."/>
            <person name="Choi T."/>
            <person name="Kim D."/>
            <person name="Ryu S."/>
            <person name="Kim W."/>
        </authorList>
    </citation>
    <scope>NUCLEOTIDE SEQUENCE [LARGE SCALE GENOMIC DNA]</scope>
    <source>
        <tissue evidence="2">Muscle</tissue>
    </source>
</reference>
<sequence length="89" mass="9697">MSGFRVAHAGEVVRVFSLASPAFLHVDKETVGDYSEGGRREQLYSTGSSQHKVRNNSTQAVTQDSTLAHSSCLSEEFSDNSEDGAQKYL</sequence>
<feature type="compositionally biased region" description="Polar residues" evidence="1">
    <location>
        <begin position="43"/>
        <end position="64"/>
    </location>
</feature>
<organism evidence="2 3">
    <name type="scientific">Portunus trituberculatus</name>
    <name type="common">Swimming crab</name>
    <name type="synonym">Neptunus trituberculatus</name>
    <dbReference type="NCBI Taxonomy" id="210409"/>
    <lineage>
        <taxon>Eukaryota</taxon>
        <taxon>Metazoa</taxon>
        <taxon>Ecdysozoa</taxon>
        <taxon>Arthropoda</taxon>
        <taxon>Crustacea</taxon>
        <taxon>Multicrustacea</taxon>
        <taxon>Malacostraca</taxon>
        <taxon>Eumalacostraca</taxon>
        <taxon>Eucarida</taxon>
        <taxon>Decapoda</taxon>
        <taxon>Pleocyemata</taxon>
        <taxon>Brachyura</taxon>
        <taxon>Eubrachyura</taxon>
        <taxon>Portunoidea</taxon>
        <taxon>Portunidae</taxon>
        <taxon>Portuninae</taxon>
        <taxon>Portunus</taxon>
    </lineage>
</organism>
<dbReference type="AlphaFoldDB" id="A0A5B7CED7"/>
<accession>A0A5B7CED7</accession>
<gene>
    <name evidence="2" type="ORF">E2C01_000457</name>
</gene>
<evidence type="ECO:0000256" key="1">
    <source>
        <dbReference type="SAM" id="MobiDB-lite"/>
    </source>
</evidence>
<dbReference type="EMBL" id="VSRR010000011">
    <property type="protein sequence ID" value="MPC07889.1"/>
    <property type="molecule type" value="Genomic_DNA"/>
</dbReference>